<dbReference type="GO" id="GO:0005789">
    <property type="term" value="C:endoplasmic reticulum membrane"/>
    <property type="evidence" value="ECO:0007669"/>
    <property type="project" value="UniProtKB-SubCell"/>
</dbReference>
<dbReference type="PANTHER" id="PTHR15495:SF7">
    <property type="entry name" value="GPI INOSITOL-DEACYLASE"/>
    <property type="match status" value="1"/>
</dbReference>
<keyword evidence="8" id="KW-1133">Transmembrane helix</keyword>
<dbReference type="GO" id="GO:0006888">
    <property type="term" value="P:endoplasmic reticulum to Golgi vesicle-mediated transport"/>
    <property type="evidence" value="ECO:0007669"/>
    <property type="project" value="TreeGrafter"/>
</dbReference>
<gene>
    <name evidence="13" type="ORF">D9756_000270</name>
</gene>
<evidence type="ECO:0000256" key="2">
    <source>
        <dbReference type="ARBA" id="ARBA00006931"/>
    </source>
</evidence>
<dbReference type="SUPFAM" id="SSF53474">
    <property type="entry name" value="alpha/beta-Hydrolases"/>
    <property type="match status" value="1"/>
</dbReference>
<protein>
    <recommendedName>
        <fullName evidence="10">GPI inositol-deacylase</fullName>
        <ecNumber evidence="10">3.1.-.-</ecNumber>
    </recommendedName>
</protein>
<accession>A0A8H5LNR6</accession>
<evidence type="ECO:0000256" key="4">
    <source>
        <dbReference type="ARBA" id="ARBA00022692"/>
    </source>
</evidence>
<keyword evidence="3 10" id="KW-0813">Transport</keyword>
<dbReference type="GO" id="GO:0006505">
    <property type="term" value="P:GPI anchor metabolic process"/>
    <property type="evidence" value="ECO:0007669"/>
    <property type="project" value="TreeGrafter"/>
</dbReference>
<evidence type="ECO:0000256" key="10">
    <source>
        <dbReference type="RuleBase" id="RU365011"/>
    </source>
</evidence>
<feature type="chain" id="PRO_5034078022" description="GPI inositol-deacylase" evidence="11">
    <location>
        <begin position="32"/>
        <end position="565"/>
    </location>
</feature>
<organism evidence="13 14">
    <name type="scientific">Leucocoprinus leucothites</name>
    <dbReference type="NCBI Taxonomy" id="201217"/>
    <lineage>
        <taxon>Eukaryota</taxon>
        <taxon>Fungi</taxon>
        <taxon>Dikarya</taxon>
        <taxon>Basidiomycota</taxon>
        <taxon>Agaricomycotina</taxon>
        <taxon>Agaricomycetes</taxon>
        <taxon>Agaricomycetidae</taxon>
        <taxon>Agaricales</taxon>
        <taxon>Agaricineae</taxon>
        <taxon>Agaricaceae</taxon>
        <taxon>Leucocoprinus</taxon>
    </lineage>
</organism>
<dbReference type="Gene3D" id="3.40.50.1820">
    <property type="entry name" value="alpha/beta hydrolase"/>
    <property type="match status" value="1"/>
</dbReference>
<evidence type="ECO:0000256" key="11">
    <source>
        <dbReference type="SAM" id="SignalP"/>
    </source>
</evidence>
<evidence type="ECO:0000256" key="7">
    <source>
        <dbReference type="ARBA" id="ARBA00022927"/>
    </source>
</evidence>
<evidence type="ECO:0000256" key="9">
    <source>
        <dbReference type="ARBA" id="ARBA00023136"/>
    </source>
</evidence>
<dbReference type="Proteomes" id="UP000559027">
    <property type="component" value="Unassembled WGS sequence"/>
</dbReference>
<keyword evidence="7 10" id="KW-0653">Protein transport</keyword>
<comment type="caution">
    <text evidence="13">The sequence shown here is derived from an EMBL/GenBank/DDBJ whole genome shotgun (WGS) entry which is preliminary data.</text>
</comment>
<evidence type="ECO:0000256" key="3">
    <source>
        <dbReference type="ARBA" id="ARBA00022448"/>
    </source>
</evidence>
<dbReference type="PANTHER" id="PTHR15495">
    <property type="entry name" value="NEGATIVE REGULATOR OF VESICLE FORMATION-RELATED"/>
    <property type="match status" value="1"/>
</dbReference>
<dbReference type="InterPro" id="IPR029058">
    <property type="entry name" value="AB_hydrolase_fold"/>
</dbReference>
<proteinExistence type="inferred from homology"/>
<name>A0A8H5LNR6_9AGAR</name>
<keyword evidence="4" id="KW-0812">Transmembrane</keyword>
<keyword evidence="9 10" id="KW-0472">Membrane</keyword>
<evidence type="ECO:0000256" key="6">
    <source>
        <dbReference type="ARBA" id="ARBA00022824"/>
    </source>
</evidence>
<dbReference type="GO" id="GO:0015031">
    <property type="term" value="P:protein transport"/>
    <property type="evidence" value="ECO:0007669"/>
    <property type="project" value="UniProtKB-KW"/>
</dbReference>
<comment type="subcellular location">
    <subcellularLocation>
        <location evidence="1">Endoplasmic reticulum membrane</location>
        <topology evidence="1">Multi-pass membrane protein</topology>
    </subcellularLocation>
</comment>
<evidence type="ECO:0000256" key="8">
    <source>
        <dbReference type="ARBA" id="ARBA00022989"/>
    </source>
</evidence>
<dbReference type="GO" id="GO:0050185">
    <property type="term" value="F:phosphatidylinositol deacylase activity"/>
    <property type="evidence" value="ECO:0007669"/>
    <property type="project" value="TreeGrafter"/>
</dbReference>
<comment type="similarity">
    <text evidence="2 10">Belongs to the GPI inositol-deacylase family.</text>
</comment>
<dbReference type="EMBL" id="JAACJO010000001">
    <property type="protein sequence ID" value="KAF5363936.1"/>
    <property type="molecule type" value="Genomic_DNA"/>
</dbReference>
<comment type="function">
    <text evidence="10">Involved in inositol deacylation of GPI-anchored proteins which plays important roles in the quality control and ER-associated degradation of GPI-anchored proteins.</text>
</comment>
<keyword evidence="11" id="KW-0732">Signal</keyword>
<feature type="signal peptide" evidence="11">
    <location>
        <begin position="1"/>
        <end position="31"/>
    </location>
</feature>
<evidence type="ECO:0000313" key="13">
    <source>
        <dbReference type="EMBL" id="KAF5363936.1"/>
    </source>
</evidence>
<dbReference type="OrthoDB" id="348976at2759"/>
<dbReference type="InterPro" id="IPR039529">
    <property type="entry name" value="PGAP1/BST1"/>
</dbReference>
<evidence type="ECO:0000256" key="5">
    <source>
        <dbReference type="ARBA" id="ARBA00022801"/>
    </source>
</evidence>
<keyword evidence="14" id="KW-1185">Reference proteome</keyword>
<sequence length="565" mass="61571">MQGMLSSTGPLACFSMLAVLIFLLANNDIAGTLSPQGCRMSYMSPSYVLRDGFNASWSRLSQRYSLWLYREVGWDSQIPNGLPVLFIPGNAGSSHQVRSIASSAARQFYSSPGQASTYFVSKGVSALDFYAVEFNEDLSAFHGTTLHSQIEYTSKAVDYILSHYPPNTQLIVLGHSMGGIVGTALLPSERISAIITMSTPHNLPPARFDSRVDDIYANIHYNLKNNTTPILSLCGGATDMMIPSESCVLPASSNGRSYRRTVFTSALEGAWTGVGHREMVWCHQVRWRVARALLELSSENDLARKQEILDTWLRDGHELPPDISVDLTGSPSFELSDRASYEVIPQDQQFIRKPVGSHIYLLPLPPASGEQPLARLSVLVGKGAIAPVSPQTQHTLQVSVFSCAIIRKDHDSPYCTALTPVTLKLIPQPILGQPFPSPRLSSDPNSGGVDESDGVVLYEAEITPPTGQWVGIKVANGNGQGWVAAGFSRKEAITSVISISSLLFQSAIVNIEAKGSLRLDVQFLRLLSNALVVYRLTPRFEEPGSCAGETAVFTLVIRRRALTSR</sequence>
<keyword evidence="6 10" id="KW-0256">Endoplasmic reticulum</keyword>
<feature type="domain" description="GPI inositol-deacylase PGAP1-like alpha/beta" evidence="12">
    <location>
        <begin position="80"/>
        <end position="295"/>
    </location>
</feature>
<reference evidence="13 14" key="1">
    <citation type="journal article" date="2020" name="ISME J.">
        <title>Uncovering the hidden diversity of litter-decomposition mechanisms in mushroom-forming fungi.</title>
        <authorList>
            <person name="Floudas D."/>
            <person name="Bentzer J."/>
            <person name="Ahren D."/>
            <person name="Johansson T."/>
            <person name="Persson P."/>
            <person name="Tunlid A."/>
        </authorList>
    </citation>
    <scope>NUCLEOTIDE SEQUENCE [LARGE SCALE GENOMIC DNA]</scope>
    <source>
        <strain evidence="13 14">CBS 146.42</strain>
    </source>
</reference>
<evidence type="ECO:0000256" key="1">
    <source>
        <dbReference type="ARBA" id="ARBA00004477"/>
    </source>
</evidence>
<dbReference type="AlphaFoldDB" id="A0A8H5LNR6"/>
<dbReference type="InterPro" id="IPR012908">
    <property type="entry name" value="PGAP1-ab_dom-like"/>
</dbReference>
<evidence type="ECO:0000259" key="12">
    <source>
        <dbReference type="Pfam" id="PF07819"/>
    </source>
</evidence>
<keyword evidence="5 10" id="KW-0378">Hydrolase</keyword>
<dbReference type="Pfam" id="PF07819">
    <property type="entry name" value="PGAP1"/>
    <property type="match status" value="1"/>
</dbReference>
<dbReference type="EC" id="3.1.-.-" evidence="10"/>
<evidence type="ECO:0000313" key="14">
    <source>
        <dbReference type="Proteomes" id="UP000559027"/>
    </source>
</evidence>